<dbReference type="CDD" id="cd00009">
    <property type="entry name" value="AAA"/>
    <property type="match status" value="1"/>
</dbReference>
<dbReference type="SUPFAM" id="SSF52540">
    <property type="entry name" value="P-loop containing nucleoside triphosphate hydrolases"/>
    <property type="match status" value="1"/>
</dbReference>
<dbReference type="EMBL" id="VFJB01000001">
    <property type="protein sequence ID" value="KAA0259350.1"/>
    <property type="molecule type" value="Genomic_DNA"/>
</dbReference>
<sequence>MGGSIKMQEIINKLKNFKLSGMVKSLESRNQYAIENQLSYLDFLSLLLEDEESNRQSNSFKKRYSKSKLDSSKTLMEYDFSYQPKLNKKEILDLSSCRFIQEKKNIIFMGNPGVDKTHLANAIGLEALKKGYKVLFIHSNDMVNKLISSKGDGSYFTLLKELLSVDLLIIDEVGFKKIALNYVDEFFVIIRRRYESKSIIITTNRNFEEWGNIFGDVVLASAIIDRLVHHSYIFKIEGNSYRIKDLQTVKNSKI</sequence>
<dbReference type="GO" id="GO:0006260">
    <property type="term" value="P:DNA replication"/>
    <property type="evidence" value="ECO:0007669"/>
    <property type="project" value="TreeGrafter"/>
</dbReference>
<dbReference type="Proteomes" id="UP000322876">
    <property type="component" value="Unassembled WGS sequence"/>
</dbReference>
<gene>
    <name evidence="5" type="ORF">FHQ18_00290</name>
</gene>
<dbReference type="AlphaFoldDB" id="A0A5A8F6C6"/>
<dbReference type="OrthoDB" id="9776217at2"/>
<dbReference type="InterPro" id="IPR047661">
    <property type="entry name" value="IstB"/>
</dbReference>
<evidence type="ECO:0000259" key="4">
    <source>
        <dbReference type="SMART" id="SM00382"/>
    </source>
</evidence>
<evidence type="ECO:0000256" key="2">
    <source>
        <dbReference type="ARBA" id="ARBA00022741"/>
    </source>
</evidence>
<name>A0A5A8F6C6_9BACT</name>
<dbReference type="Pfam" id="PF01695">
    <property type="entry name" value="IstB_IS21"/>
    <property type="match status" value="1"/>
</dbReference>
<evidence type="ECO:0000313" key="5">
    <source>
        <dbReference type="EMBL" id="KAA0259350.1"/>
    </source>
</evidence>
<dbReference type="InterPro" id="IPR020591">
    <property type="entry name" value="Chromosome_initiator_DnaA-like"/>
</dbReference>
<keyword evidence="2" id="KW-0547">Nucleotide-binding</keyword>
<dbReference type="SMART" id="SM00382">
    <property type="entry name" value="AAA"/>
    <property type="match status" value="1"/>
</dbReference>
<dbReference type="PANTHER" id="PTHR30050:SF4">
    <property type="entry name" value="ATP-BINDING PROTEIN RV3427C IN INSERTION SEQUENCE-RELATED"/>
    <property type="match status" value="1"/>
</dbReference>
<reference evidence="5 6" key="1">
    <citation type="submission" date="2019-06" db="EMBL/GenBank/DDBJ databases">
        <title>Genomic insights into carbon and energy metabolism of Deferribacter autotrophicus revealed new metabolic traits in the phylum Deferribacteres.</title>
        <authorList>
            <person name="Slobodkin A.I."/>
            <person name="Slobodkina G.B."/>
            <person name="Allioux M."/>
            <person name="Alain K."/>
            <person name="Jebbar M."/>
            <person name="Shadrin V."/>
            <person name="Kublanov I.V."/>
            <person name="Toshchakov S.V."/>
            <person name="Bonch-Osmolovskaya E.A."/>
        </authorList>
    </citation>
    <scope>NUCLEOTIDE SEQUENCE [LARGE SCALE GENOMIC DNA]</scope>
    <source>
        <strain evidence="5 6">SL50</strain>
    </source>
</reference>
<comment type="caution">
    <text evidence="5">The sequence shown here is derived from an EMBL/GenBank/DDBJ whole genome shotgun (WGS) entry which is preliminary data.</text>
</comment>
<feature type="domain" description="AAA+ ATPase" evidence="4">
    <location>
        <begin position="102"/>
        <end position="234"/>
    </location>
</feature>
<protein>
    <submittedName>
        <fullName evidence="5">AAA family ATPase</fullName>
    </submittedName>
</protein>
<evidence type="ECO:0000256" key="1">
    <source>
        <dbReference type="ARBA" id="ARBA00008059"/>
    </source>
</evidence>
<dbReference type="PRINTS" id="PR00051">
    <property type="entry name" value="DNAA"/>
</dbReference>
<dbReference type="PIRSF" id="PIRSF003073">
    <property type="entry name" value="DNAC_TnpB_IstB"/>
    <property type="match status" value="1"/>
</dbReference>
<proteinExistence type="inferred from homology"/>
<accession>A0A5A8F6C6</accession>
<dbReference type="InterPro" id="IPR003593">
    <property type="entry name" value="AAA+_ATPase"/>
</dbReference>
<organism evidence="5 6">
    <name type="scientific">Deferribacter autotrophicus</name>
    <dbReference type="NCBI Taxonomy" id="500465"/>
    <lineage>
        <taxon>Bacteria</taxon>
        <taxon>Pseudomonadati</taxon>
        <taxon>Deferribacterota</taxon>
        <taxon>Deferribacteres</taxon>
        <taxon>Deferribacterales</taxon>
        <taxon>Deferribacteraceae</taxon>
        <taxon>Deferribacter</taxon>
    </lineage>
</organism>
<dbReference type="NCBIfam" id="NF038214">
    <property type="entry name" value="IS21_help_AAA"/>
    <property type="match status" value="1"/>
</dbReference>
<dbReference type="PANTHER" id="PTHR30050">
    <property type="entry name" value="CHROMOSOMAL REPLICATION INITIATOR PROTEIN DNAA"/>
    <property type="match status" value="1"/>
</dbReference>
<dbReference type="InterPro" id="IPR027417">
    <property type="entry name" value="P-loop_NTPase"/>
</dbReference>
<keyword evidence="3" id="KW-0067">ATP-binding</keyword>
<dbReference type="InterPro" id="IPR002611">
    <property type="entry name" value="IstB_ATP-bd"/>
</dbReference>
<keyword evidence="6" id="KW-1185">Reference proteome</keyword>
<dbReference type="Gene3D" id="3.40.50.300">
    <property type="entry name" value="P-loop containing nucleotide triphosphate hydrolases"/>
    <property type="match status" value="1"/>
</dbReference>
<dbReference type="InterPro" id="IPR028350">
    <property type="entry name" value="DNAC/IstB-like"/>
</dbReference>
<dbReference type="GO" id="GO:0005524">
    <property type="term" value="F:ATP binding"/>
    <property type="evidence" value="ECO:0007669"/>
    <property type="project" value="UniProtKB-KW"/>
</dbReference>
<evidence type="ECO:0000313" key="6">
    <source>
        <dbReference type="Proteomes" id="UP000322876"/>
    </source>
</evidence>
<comment type="similarity">
    <text evidence="1">Belongs to the IS21/IS1162 putative ATP-binding protein family.</text>
</comment>
<evidence type="ECO:0000256" key="3">
    <source>
        <dbReference type="ARBA" id="ARBA00022840"/>
    </source>
</evidence>